<organism evidence="2 3">
    <name type="scientific">Methylobacterium oryzae CBMB20</name>
    <dbReference type="NCBI Taxonomy" id="693986"/>
    <lineage>
        <taxon>Bacteria</taxon>
        <taxon>Pseudomonadati</taxon>
        <taxon>Pseudomonadota</taxon>
        <taxon>Alphaproteobacteria</taxon>
        <taxon>Hyphomicrobiales</taxon>
        <taxon>Methylobacteriaceae</taxon>
        <taxon>Methylobacterium</taxon>
    </lineage>
</organism>
<feature type="region of interest" description="Disordered" evidence="1">
    <location>
        <begin position="1"/>
        <end position="40"/>
    </location>
</feature>
<dbReference type="KEGG" id="mor:MOC_1152"/>
<dbReference type="HOGENOM" id="CLU_3292327_0_0_5"/>
<sequence>MRGLREVPQHGPRSLRPGGRSTVSSSTRSLASAGHGPAQR</sequence>
<evidence type="ECO:0000313" key="3">
    <source>
        <dbReference type="Proteomes" id="UP000029492"/>
    </source>
</evidence>
<name>A0A089NNG6_9HYPH</name>
<keyword evidence="3" id="KW-1185">Reference proteome</keyword>
<reference evidence="2 3" key="1">
    <citation type="journal article" date="2014" name="PLoS ONE">
        <title>Genome Information of Methylobacterium oryzae, a Plant-Probiotic Methylotroph in the Phyllosphere.</title>
        <authorList>
            <person name="Kwak M.J."/>
            <person name="Jeong H."/>
            <person name="Madhaiyan M."/>
            <person name="Lee Y."/>
            <person name="Sa T.M."/>
            <person name="Oh T.K."/>
            <person name="Kim J.F."/>
        </authorList>
    </citation>
    <scope>NUCLEOTIDE SEQUENCE [LARGE SCALE GENOMIC DNA]</scope>
    <source>
        <strain evidence="2 3">CBMB20</strain>
    </source>
</reference>
<evidence type="ECO:0000256" key="1">
    <source>
        <dbReference type="SAM" id="MobiDB-lite"/>
    </source>
</evidence>
<evidence type="ECO:0000313" key="2">
    <source>
        <dbReference type="EMBL" id="AIQ88907.1"/>
    </source>
</evidence>
<protein>
    <submittedName>
        <fullName evidence="2">Protein of unassigned function</fullName>
    </submittedName>
</protein>
<accession>A0A089NNG6</accession>
<feature type="compositionally biased region" description="Low complexity" evidence="1">
    <location>
        <begin position="20"/>
        <end position="33"/>
    </location>
</feature>
<dbReference type="Proteomes" id="UP000029492">
    <property type="component" value="Chromosome"/>
</dbReference>
<gene>
    <name evidence="2" type="ORF">MOC_1152</name>
</gene>
<dbReference type="EMBL" id="CP003811">
    <property type="protein sequence ID" value="AIQ88907.1"/>
    <property type="molecule type" value="Genomic_DNA"/>
</dbReference>
<proteinExistence type="predicted"/>
<dbReference type="AlphaFoldDB" id="A0A089NNG6"/>